<proteinExistence type="predicted"/>
<dbReference type="EMBL" id="PGOL01003451">
    <property type="protein sequence ID" value="PKI41164.1"/>
    <property type="molecule type" value="Genomic_DNA"/>
</dbReference>
<organism evidence="1 2">
    <name type="scientific">Punica granatum</name>
    <name type="common">Pomegranate</name>
    <dbReference type="NCBI Taxonomy" id="22663"/>
    <lineage>
        <taxon>Eukaryota</taxon>
        <taxon>Viridiplantae</taxon>
        <taxon>Streptophyta</taxon>
        <taxon>Embryophyta</taxon>
        <taxon>Tracheophyta</taxon>
        <taxon>Spermatophyta</taxon>
        <taxon>Magnoliopsida</taxon>
        <taxon>eudicotyledons</taxon>
        <taxon>Gunneridae</taxon>
        <taxon>Pentapetalae</taxon>
        <taxon>rosids</taxon>
        <taxon>malvids</taxon>
        <taxon>Myrtales</taxon>
        <taxon>Lythraceae</taxon>
        <taxon>Punica</taxon>
    </lineage>
</organism>
<evidence type="ECO:0000313" key="2">
    <source>
        <dbReference type="Proteomes" id="UP000233551"/>
    </source>
</evidence>
<name>A0A2I0IAY9_PUNGR</name>
<sequence>MALTLGQIATKVDSGLPYPHVFPSTRRRMTRPTLSGRANDLTGQLSYSPTPWAPLNGSLVNALMVIEQNFLDLVEQNHPHLPSHVLLRFL</sequence>
<comment type="caution">
    <text evidence="1">The sequence shown here is derived from an EMBL/GenBank/DDBJ whole genome shotgun (WGS) entry which is preliminary data.</text>
</comment>
<reference evidence="1 2" key="1">
    <citation type="submission" date="2017-11" db="EMBL/GenBank/DDBJ databases">
        <title>De-novo sequencing of pomegranate (Punica granatum L.) genome.</title>
        <authorList>
            <person name="Akparov Z."/>
            <person name="Amiraslanov A."/>
            <person name="Hajiyeva S."/>
            <person name="Abbasov M."/>
            <person name="Kaur K."/>
            <person name="Hamwieh A."/>
            <person name="Solovyev V."/>
            <person name="Salamov A."/>
            <person name="Braich B."/>
            <person name="Kosarev P."/>
            <person name="Mahmoud A."/>
            <person name="Hajiyev E."/>
            <person name="Babayeva S."/>
            <person name="Izzatullayeva V."/>
            <person name="Mammadov A."/>
            <person name="Mammadov A."/>
            <person name="Sharifova S."/>
            <person name="Ojaghi J."/>
            <person name="Eynullazada K."/>
            <person name="Bayramov B."/>
            <person name="Abdulazimova A."/>
            <person name="Shahmuradov I."/>
        </authorList>
    </citation>
    <scope>NUCLEOTIDE SEQUENCE [LARGE SCALE GENOMIC DNA]</scope>
    <source>
        <strain evidence="2">cv. AG2017</strain>
        <tissue evidence="1">Leaf</tissue>
    </source>
</reference>
<keyword evidence="2" id="KW-1185">Reference proteome</keyword>
<dbReference type="Proteomes" id="UP000233551">
    <property type="component" value="Unassembled WGS sequence"/>
</dbReference>
<dbReference type="AlphaFoldDB" id="A0A2I0IAY9"/>
<gene>
    <name evidence="1" type="ORF">CRG98_038449</name>
</gene>
<accession>A0A2I0IAY9</accession>
<evidence type="ECO:0000313" key="1">
    <source>
        <dbReference type="EMBL" id="PKI41164.1"/>
    </source>
</evidence>
<protein>
    <submittedName>
        <fullName evidence="1">Uncharacterized protein</fullName>
    </submittedName>
</protein>